<comment type="caution">
    <text evidence="8">The sequence shown here is derived from an EMBL/GenBank/DDBJ whole genome shotgun (WGS) entry which is preliminary data.</text>
</comment>
<keyword evidence="2" id="KW-0479">Metal-binding</keyword>
<name>A0A316A5H0_9ACTN</name>
<feature type="transmembrane region" description="Helical" evidence="6">
    <location>
        <begin position="185"/>
        <end position="205"/>
    </location>
</feature>
<comment type="subcellular location">
    <subcellularLocation>
        <location evidence="1">Cell envelope</location>
    </subcellularLocation>
</comment>
<gene>
    <name evidence="8" type="ORF">BXY45_11426</name>
</gene>
<evidence type="ECO:0000256" key="4">
    <source>
        <dbReference type="ARBA" id="ARBA00023008"/>
    </source>
</evidence>
<protein>
    <recommendedName>
        <fullName evidence="7">CopC domain-containing protein</fullName>
    </recommendedName>
</protein>
<proteinExistence type="predicted"/>
<dbReference type="InterPro" id="IPR032694">
    <property type="entry name" value="CopC/D"/>
</dbReference>
<dbReference type="EMBL" id="QGDQ01000014">
    <property type="protein sequence ID" value="PWJ53131.1"/>
    <property type="molecule type" value="Genomic_DNA"/>
</dbReference>
<dbReference type="GO" id="GO:0005507">
    <property type="term" value="F:copper ion binding"/>
    <property type="evidence" value="ECO:0007669"/>
    <property type="project" value="InterPro"/>
</dbReference>
<dbReference type="GO" id="GO:0030313">
    <property type="term" value="C:cell envelope"/>
    <property type="evidence" value="ECO:0007669"/>
    <property type="project" value="UniProtKB-SubCell"/>
</dbReference>
<dbReference type="Proteomes" id="UP000245469">
    <property type="component" value="Unassembled WGS sequence"/>
</dbReference>
<feature type="region of interest" description="Disordered" evidence="5">
    <location>
        <begin position="124"/>
        <end position="181"/>
    </location>
</feature>
<dbReference type="GO" id="GO:0006825">
    <property type="term" value="P:copper ion transport"/>
    <property type="evidence" value="ECO:0007669"/>
    <property type="project" value="InterPro"/>
</dbReference>
<feature type="compositionally biased region" description="Low complexity" evidence="5">
    <location>
        <begin position="134"/>
        <end position="181"/>
    </location>
</feature>
<sequence length="209" mass="20787">MTDQERATRPRPRLPAALALLLPALTSALLLVLIPALPAQAHDRLESSAPADGAVLDIAPTSVVLTFSAPPIGLGAKVVVTGPDGAVVSSGDPRVVDRTVTEDLAGDLPAGQYRVEWRVTSSDGHPVSGELTYTASAPAPSTSPPSSSSTNAAPATASPASPSSSPAVDDDVPAGAASSSGPQGWVLAGVAVLALALAAGVGTALRRRR</sequence>
<dbReference type="Pfam" id="PF04234">
    <property type="entry name" value="CopC"/>
    <property type="match status" value="1"/>
</dbReference>
<keyword evidence="4" id="KW-0186">Copper</keyword>
<keyword evidence="6" id="KW-1133">Transmembrane helix</keyword>
<feature type="domain" description="CopC" evidence="7">
    <location>
        <begin position="42"/>
        <end position="134"/>
    </location>
</feature>
<dbReference type="GO" id="GO:0042597">
    <property type="term" value="C:periplasmic space"/>
    <property type="evidence" value="ECO:0007669"/>
    <property type="project" value="InterPro"/>
</dbReference>
<keyword evidence="3" id="KW-0732">Signal</keyword>
<keyword evidence="9" id="KW-1185">Reference proteome</keyword>
<dbReference type="InterPro" id="IPR014755">
    <property type="entry name" value="Cu-Rt/internalin_Ig-like"/>
</dbReference>
<evidence type="ECO:0000256" key="2">
    <source>
        <dbReference type="ARBA" id="ARBA00022723"/>
    </source>
</evidence>
<dbReference type="GO" id="GO:0005886">
    <property type="term" value="C:plasma membrane"/>
    <property type="evidence" value="ECO:0007669"/>
    <property type="project" value="TreeGrafter"/>
</dbReference>
<dbReference type="RefSeq" id="WP_170131475.1">
    <property type="nucleotide sequence ID" value="NZ_QGDQ01000014.1"/>
</dbReference>
<dbReference type="InterPro" id="IPR014756">
    <property type="entry name" value="Ig_E-set"/>
</dbReference>
<accession>A0A316A5H0</accession>
<dbReference type="PANTHER" id="PTHR34820:SF4">
    <property type="entry name" value="INNER MEMBRANE PROTEIN YEBZ"/>
    <property type="match status" value="1"/>
</dbReference>
<evidence type="ECO:0000256" key="3">
    <source>
        <dbReference type="ARBA" id="ARBA00022729"/>
    </source>
</evidence>
<evidence type="ECO:0000259" key="7">
    <source>
        <dbReference type="Pfam" id="PF04234"/>
    </source>
</evidence>
<dbReference type="Gene3D" id="2.60.40.1220">
    <property type="match status" value="1"/>
</dbReference>
<evidence type="ECO:0000256" key="5">
    <source>
        <dbReference type="SAM" id="MobiDB-lite"/>
    </source>
</evidence>
<reference evidence="8 9" key="1">
    <citation type="submission" date="2018-03" db="EMBL/GenBank/DDBJ databases">
        <title>Genomic Encyclopedia of Archaeal and Bacterial Type Strains, Phase II (KMG-II): from individual species to whole genera.</title>
        <authorList>
            <person name="Goeker M."/>
        </authorList>
    </citation>
    <scope>NUCLEOTIDE SEQUENCE [LARGE SCALE GENOMIC DNA]</scope>
    <source>
        <strain evidence="8 9">DSM 44889</strain>
    </source>
</reference>
<dbReference type="GO" id="GO:0046688">
    <property type="term" value="P:response to copper ion"/>
    <property type="evidence" value="ECO:0007669"/>
    <property type="project" value="InterPro"/>
</dbReference>
<dbReference type="SUPFAM" id="SSF81296">
    <property type="entry name" value="E set domains"/>
    <property type="match status" value="1"/>
</dbReference>
<organism evidence="8 9">
    <name type="scientific">Quadrisphaera granulorum</name>
    <dbReference type="NCBI Taxonomy" id="317664"/>
    <lineage>
        <taxon>Bacteria</taxon>
        <taxon>Bacillati</taxon>
        <taxon>Actinomycetota</taxon>
        <taxon>Actinomycetes</taxon>
        <taxon>Kineosporiales</taxon>
        <taxon>Kineosporiaceae</taxon>
        <taxon>Quadrisphaera</taxon>
    </lineage>
</organism>
<keyword evidence="6" id="KW-0472">Membrane</keyword>
<evidence type="ECO:0000313" key="9">
    <source>
        <dbReference type="Proteomes" id="UP000245469"/>
    </source>
</evidence>
<dbReference type="AlphaFoldDB" id="A0A316A5H0"/>
<dbReference type="InterPro" id="IPR007348">
    <property type="entry name" value="CopC_dom"/>
</dbReference>
<keyword evidence="6" id="KW-0812">Transmembrane</keyword>
<evidence type="ECO:0000256" key="1">
    <source>
        <dbReference type="ARBA" id="ARBA00004196"/>
    </source>
</evidence>
<evidence type="ECO:0000256" key="6">
    <source>
        <dbReference type="SAM" id="Phobius"/>
    </source>
</evidence>
<evidence type="ECO:0000313" key="8">
    <source>
        <dbReference type="EMBL" id="PWJ53131.1"/>
    </source>
</evidence>
<dbReference type="PANTHER" id="PTHR34820">
    <property type="entry name" value="INNER MEMBRANE PROTEIN YEBZ"/>
    <property type="match status" value="1"/>
</dbReference>